<dbReference type="Gene3D" id="1.10.510.10">
    <property type="entry name" value="Transferase(Phosphotransferase) domain 1"/>
    <property type="match status" value="1"/>
</dbReference>
<keyword evidence="2" id="KW-0547">Nucleotide-binding</keyword>
<evidence type="ECO:0000256" key="5">
    <source>
        <dbReference type="SAM" id="MobiDB-lite"/>
    </source>
</evidence>
<dbReference type="PROSITE" id="PS00108">
    <property type="entry name" value="PROTEIN_KINASE_ST"/>
    <property type="match status" value="1"/>
</dbReference>
<feature type="compositionally biased region" description="Basic and acidic residues" evidence="5">
    <location>
        <begin position="24"/>
        <end position="43"/>
    </location>
</feature>
<dbReference type="PANTHER" id="PTHR43289:SF6">
    <property type="entry name" value="SERINE_THREONINE-PROTEIN KINASE NEKL-3"/>
    <property type="match status" value="1"/>
</dbReference>
<dbReference type="SMART" id="SM00220">
    <property type="entry name" value="S_TKc"/>
    <property type="match status" value="1"/>
</dbReference>
<name>A0A5B9W3L6_9BACT</name>
<dbReference type="Proteomes" id="UP000324233">
    <property type="component" value="Chromosome"/>
</dbReference>
<feature type="domain" description="Protein kinase" evidence="6">
    <location>
        <begin position="139"/>
        <end position="442"/>
    </location>
</feature>
<dbReference type="InterPro" id="IPR011009">
    <property type="entry name" value="Kinase-like_dom_sf"/>
</dbReference>
<evidence type="ECO:0000259" key="6">
    <source>
        <dbReference type="PROSITE" id="PS50011"/>
    </source>
</evidence>
<feature type="compositionally biased region" description="Low complexity" evidence="5">
    <location>
        <begin position="44"/>
        <end position="68"/>
    </location>
</feature>
<dbReference type="EMBL" id="CP042997">
    <property type="protein sequence ID" value="QEH34847.1"/>
    <property type="molecule type" value="Genomic_DNA"/>
</dbReference>
<gene>
    <name evidence="7" type="primary">pknD_5</name>
    <name evidence="7" type="ORF">OJF2_33920</name>
</gene>
<proteinExistence type="predicted"/>
<feature type="region of interest" description="Disordered" evidence="5">
    <location>
        <begin position="1"/>
        <end position="114"/>
    </location>
</feature>
<dbReference type="RefSeq" id="WP_148594715.1">
    <property type="nucleotide sequence ID" value="NZ_CP042997.1"/>
</dbReference>
<dbReference type="GO" id="GO:0005524">
    <property type="term" value="F:ATP binding"/>
    <property type="evidence" value="ECO:0007669"/>
    <property type="project" value="UniProtKB-KW"/>
</dbReference>
<evidence type="ECO:0000256" key="4">
    <source>
        <dbReference type="ARBA" id="ARBA00022840"/>
    </source>
</evidence>
<evidence type="ECO:0000256" key="2">
    <source>
        <dbReference type="ARBA" id="ARBA00022741"/>
    </source>
</evidence>
<reference evidence="7 8" key="1">
    <citation type="submission" date="2019-08" db="EMBL/GenBank/DDBJ databases">
        <title>Deep-cultivation of Planctomycetes and their phenomic and genomic characterization uncovers novel biology.</title>
        <authorList>
            <person name="Wiegand S."/>
            <person name="Jogler M."/>
            <person name="Boedeker C."/>
            <person name="Pinto D."/>
            <person name="Vollmers J."/>
            <person name="Rivas-Marin E."/>
            <person name="Kohn T."/>
            <person name="Peeters S.H."/>
            <person name="Heuer A."/>
            <person name="Rast P."/>
            <person name="Oberbeckmann S."/>
            <person name="Bunk B."/>
            <person name="Jeske O."/>
            <person name="Meyerdierks A."/>
            <person name="Storesund J.E."/>
            <person name="Kallscheuer N."/>
            <person name="Luecker S."/>
            <person name="Lage O.M."/>
            <person name="Pohl T."/>
            <person name="Merkel B.J."/>
            <person name="Hornburger P."/>
            <person name="Mueller R.-W."/>
            <person name="Bruemmer F."/>
            <person name="Labrenz M."/>
            <person name="Spormann A.M."/>
            <person name="Op den Camp H."/>
            <person name="Overmann J."/>
            <person name="Amann R."/>
            <person name="Jetten M.S.M."/>
            <person name="Mascher T."/>
            <person name="Medema M.H."/>
            <person name="Devos D.P."/>
            <person name="Kaster A.-K."/>
            <person name="Ovreas L."/>
            <person name="Rohde M."/>
            <person name="Galperin M.Y."/>
            <person name="Jogler C."/>
        </authorList>
    </citation>
    <scope>NUCLEOTIDE SEQUENCE [LARGE SCALE GENOMIC DNA]</scope>
    <source>
        <strain evidence="7 8">OJF2</strain>
    </source>
</reference>
<keyword evidence="4" id="KW-0067">ATP-binding</keyword>
<keyword evidence="1 7" id="KW-0808">Transferase</keyword>
<evidence type="ECO:0000313" key="8">
    <source>
        <dbReference type="Proteomes" id="UP000324233"/>
    </source>
</evidence>
<dbReference type="OrthoDB" id="6111975at2"/>
<dbReference type="GO" id="GO:0004674">
    <property type="term" value="F:protein serine/threonine kinase activity"/>
    <property type="evidence" value="ECO:0007669"/>
    <property type="project" value="UniProtKB-EC"/>
</dbReference>
<dbReference type="SUPFAM" id="SSF56112">
    <property type="entry name" value="Protein kinase-like (PK-like)"/>
    <property type="match status" value="1"/>
</dbReference>
<dbReference type="CDD" id="cd14014">
    <property type="entry name" value="STKc_PknB_like"/>
    <property type="match status" value="1"/>
</dbReference>
<evidence type="ECO:0000256" key="1">
    <source>
        <dbReference type="ARBA" id="ARBA00022679"/>
    </source>
</evidence>
<feature type="region of interest" description="Disordered" evidence="5">
    <location>
        <begin position="300"/>
        <end position="348"/>
    </location>
</feature>
<evidence type="ECO:0000256" key="3">
    <source>
        <dbReference type="ARBA" id="ARBA00022777"/>
    </source>
</evidence>
<keyword evidence="8" id="KW-1185">Reference proteome</keyword>
<evidence type="ECO:0000313" key="7">
    <source>
        <dbReference type="EMBL" id="QEH34847.1"/>
    </source>
</evidence>
<dbReference type="EC" id="2.7.11.1" evidence="7"/>
<dbReference type="KEGG" id="agv:OJF2_33920"/>
<dbReference type="InterPro" id="IPR008271">
    <property type="entry name" value="Ser/Thr_kinase_AS"/>
</dbReference>
<dbReference type="InterPro" id="IPR000719">
    <property type="entry name" value="Prot_kinase_dom"/>
</dbReference>
<dbReference type="Pfam" id="PF00069">
    <property type="entry name" value="Pkinase"/>
    <property type="match status" value="1"/>
</dbReference>
<dbReference type="PROSITE" id="PS50011">
    <property type="entry name" value="PROTEIN_KINASE_DOM"/>
    <property type="match status" value="1"/>
</dbReference>
<protein>
    <submittedName>
        <fullName evidence="7">Serine/threonine-protein kinase PknD</fullName>
        <ecNumber evidence="7">2.7.11.1</ecNumber>
    </submittedName>
</protein>
<dbReference type="AlphaFoldDB" id="A0A5B9W3L6"/>
<keyword evidence="3 7" id="KW-0418">Kinase</keyword>
<dbReference type="PANTHER" id="PTHR43289">
    <property type="entry name" value="MITOGEN-ACTIVATED PROTEIN KINASE KINASE KINASE 20-RELATED"/>
    <property type="match status" value="1"/>
</dbReference>
<dbReference type="Gene3D" id="3.30.200.20">
    <property type="entry name" value="Phosphorylase Kinase, domain 1"/>
    <property type="match status" value="1"/>
</dbReference>
<organism evidence="7 8">
    <name type="scientific">Aquisphaera giovannonii</name>
    <dbReference type="NCBI Taxonomy" id="406548"/>
    <lineage>
        <taxon>Bacteria</taxon>
        <taxon>Pseudomonadati</taxon>
        <taxon>Planctomycetota</taxon>
        <taxon>Planctomycetia</taxon>
        <taxon>Isosphaerales</taxon>
        <taxon>Isosphaeraceae</taxon>
        <taxon>Aquisphaera</taxon>
    </lineage>
</organism>
<sequence>MSMSSDEVPAGDPLPPTEIGPLIDLRDLVRRPWGEGEPLRKEGPAAGPPGDRAGGSPPPGGAHARAPAQGLEGREAVPPDPLDEPTDPGPDPGPWPAREALGSTVPAPELGDDETEWMGGLGPGGAGAGGGAGPAGRRYSLIRQHAVGGFGEIWLARDHALARFVALKRLQPARSENHAVRARFLREAWITGQLQHPGIVPVFELAVDPADGRAYYTMRFIGGRTLTDAAHEYHRRREQKQASRIELRELLGAFVAVCQVMAYAHSRGVIHRDLKGRNVVLGDFGEVMVLDWGTAKVLRGRGAADGGRPGAEARESPGEAAAADPPVEDIPGDATGDGSVIGTPSYMSPEQARGRIDLVDERSDVYGLGAILHEVLTGEPPFRGPAVEVLRRVADETPAPPRQRCGDVPQALDAVCVKCLARDPADRYASAAEVAAEIRRYLSDEPVEAYPEPWTARSRRWVGRHRTLASVALATLLVATACLSVATAMLKVAGDRAEANLGLALHAVNRFFSKVGDAPQLKARGLERYRQELLAEARSFYEQLPPEDGAGPAVLAERGWSDLRLAKLTDELGDYPGAIRLATRARSTFERLARLDAGDARHRVGIARALDSLGGHLHNDQRPGEARAVLEEAVARWGALVREQPRSLELRRGHVACMNKLGRLLCLAVHDPPAERAVLDACLDACASLVHDAGAAVEDLDQQAEADLLLGYSWAATDLARAEAHFAATLAIRERLAEEHADRLELLSNLVDSCVLIATTYSNARAAGLVVPELYGRVRRIGARLAAEHPDVPLFAENLCLIEIIESHRLARAGEAEGAAAAAEAALARAPRSALASLYAACCLSVASEAVRRSPGKSAEERDRAAERYQARAVALLRSASEAGLFLQPHKRAGLKSDDPDLAPLRGRDDFKRLVAEVEAAAPPG</sequence>
<accession>A0A5B9W3L6</accession>